<feature type="transmembrane region" description="Helical" evidence="2">
    <location>
        <begin position="100"/>
        <end position="123"/>
    </location>
</feature>
<keyword evidence="2" id="KW-1133">Transmembrane helix</keyword>
<sequence>VVLAFNTPLIVNTARGNLMQLFTFWPDRPKAKYYLLTAAVMLPSLVISFILSDVDFLVSITGSFAGIFIEFVIPAFLVWGGRQATAVAGVNAAKNPFKCLLSAKVWIFFIWAWCVFAFVANLLDLVVGE</sequence>
<dbReference type="GO" id="GO:0016020">
    <property type="term" value="C:membrane"/>
    <property type="evidence" value="ECO:0007669"/>
    <property type="project" value="UniProtKB-SubCell"/>
</dbReference>
<name>A0A9K3D1B1_9EUKA</name>
<keyword evidence="4" id="KW-1185">Reference proteome</keyword>
<feature type="transmembrane region" description="Helical" evidence="2">
    <location>
        <begin position="57"/>
        <end position="79"/>
    </location>
</feature>
<reference evidence="3 4" key="1">
    <citation type="journal article" date="2018" name="PLoS ONE">
        <title>The draft genome of Kipferlia bialata reveals reductive genome evolution in fornicate parasites.</title>
        <authorList>
            <person name="Tanifuji G."/>
            <person name="Takabayashi S."/>
            <person name="Kume K."/>
            <person name="Takagi M."/>
            <person name="Nakayama T."/>
            <person name="Kamikawa R."/>
            <person name="Inagaki Y."/>
            <person name="Hashimoto T."/>
        </authorList>
    </citation>
    <scope>NUCLEOTIDE SEQUENCE [LARGE SCALE GENOMIC DNA]</scope>
    <source>
        <strain evidence="3">NY0173</strain>
    </source>
</reference>
<accession>A0A9K3D1B1</accession>
<dbReference type="PANTHER" id="PTHR16189">
    <property type="entry name" value="TRANSMEMBRANE PROTEIN 104-RELATED"/>
    <property type="match status" value="1"/>
</dbReference>
<dbReference type="Proteomes" id="UP000265618">
    <property type="component" value="Unassembled WGS sequence"/>
</dbReference>
<evidence type="ECO:0000313" key="3">
    <source>
        <dbReference type="EMBL" id="GIQ86347.1"/>
    </source>
</evidence>
<dbReference type="AlphaFoldDB" id="A0A9K3D1B1"/>
<dbReference type="PANTHER" id="PTHR16189:SF0">
    <property type="entry name" value="TRANSMEMBRANE PROTEIN 104"/>
    <property type="match status" value="1"/>
</dbReference>
<dbReference type="EMBL" id="BDIP01002473">
    <property type="protein sequence ID" value="GIQ86347.1"/>
    <property type="molecule type" value="Genomic_DNA"/>
</dbReference>
<feature type="non-terminal residue" evidence="3">
    <location>
        <position position="1"/>
    </location>
</feature>
<dbReference type="OrthoDB" id="294541at2759"/>
<evidence type="ECO:0008006" key="5">
    <source>
        <dbReference type="Google" id="ProtNLM"/>
    </source>
</evidence>
<organism evidence="3 4">
    <name type="scientific">Kipferlia bialata</name>
    <dbReference type="NCBI Taxonomy" id="797122"/>
    <lineage>
        <taxon>Eukaryota</taxon>
        <taxon>Metamonada</taxon>
        <taxon>Carpediemonas-like organisms</taxon>
        <taxon>Kipferlia</taxon>
    </lineage>
</organism>
<protein>
    <recommendedName>
        <fullName evidence="5">Amino acid transporter transmembrane domain-containing protein</fullName>
    </recommendedName>
</protein>
<comment type="subcellular location">
    <subcellularLocation>
        <location evidence="1">Membrane</location>
        <topology evidence="1">Multi-pass membrane protein</topology>
    </subcellularLocation>
</comment>
<comment type="caution">
    <text evidence="3">The sequence shown here is derived from an EMBL/GenBank/DDBJ whole genome shotgun (WGS) entry which is preliminary data.</text>
</comment>
<keyword evidence="2" id="KW-0812">Transmembrane</keyword>
<gene>
    <name evidence="3" type="ORF">KIPB_008188</name>
</gene>
<evidence type="ECO:0000256" key="2">
    <source>
        <dbReference type="SAM" id="Phobius"/>
    </source>
</evidence>
<evidence type="ECO:0000256" key="1">
    <source>
        <dbReference type="ARBA" id="ARBA00004141"/>
    </source>
</evidence>
<feature type="transmembrane region" description="Helical" evidence="2">
    <location>
        <begin position="33"/>
        <end position="51"/>
    </location>
</feature>
<proteinExistence type="predicted"/>
<evidence type="ECO:0000313" key="4">
    <source>
        <dbReference type="Proteomes" id="UP000265618"/>
    </source>
</evidence>
<keyword evidence="2" id="KW-0472">Membrane</keyword>